<dbReference type="InterPro" id="IPR009327">
    <property type="entry name" value="Cupin_DUF985"/>
</dbReference>
<dbReference type="Proteomes" id="UP000002724">
    <property type="component" value="Chromosome"/>
</dbReference>
<dbReference type="eggNOG" id="COG3542">
    <property type="taxonomic scope" value="Bacteria"/>
</dbReference>
<feature type="domain" description="DUF985" evidence="1">
    <location>
        <begin position="6"/>
        <end position="146"/>
    </location>
</feature>
<dbReference type="Gene3D" id="2.60.120.10">
    <property type="entry name" value="Jelly Rolls"/>
    <property type="match status" value="1"/>
</dbReference>
<reference evidence="2 3" key="1">
    <citation type="submission" date="2008-06" db="EMBL/GenBank/DDBJ databases">
        <title>Complete sequence of Pelodictyon phaeoclathratiforme BU-1.</title>
        <authorList>
            <consortium name="US DOE Joint Genome Institute"/>
            <person name="Lucas S."/>
            <person name="Copeland A."/>
            <person name="Lapidus A."/>
            <person name="Glavina del Rio T."/>
            <person name="Dalin E."/>
            <person name="Tice H."/>
            <person name="Bruce D."/>
            <person name="Goodwin L."/>
            <person name="Pitluck S."/>
            <person name="Schmutz J."/>
            <person name="Larimer F."/>
            <person name="Land M."/>
            <person name="Hauser L."/>
            <person name="Kyrpides N."/>
            <person name="Mikhailova N."/>
            <person name="Liu Z."/>
            <person name="Li T."/>
            <person name="Zhao F."/>
            <person name="Overmann J."/>
            <person name="Bryant D.A."/>
            <person name="Richardson P."/>
        </authorList>
    </citation>
    <scope>NUCLEOTIDE SEQUENCE [LARGE SCALE GENOMIC DNA]</scope>
    <source>
        <strain evidence="3">DSM 5477 / BU-1</strain>
    </source>
</reference>
<dbReference type="PANTHER" id="PTHR33387">
    <property type="entry name" value="RMLC-LIKE JELLY ROLL FOLD PROTEIN"/>
    <property type="match status" value="1"/>
</dbReference>
<dbReference type="EMBL" id="CP001110">
    <property type="protein sequence ID" value="ACF43033.1"/>
    <property type="molecule type" value="Genomic_DNA"/>
</dbReference>
<dbReference type="HOGENOM" id="CLU_088365_0_1_10"/>
<dbReference type="InterPro" id="IPR011051">
    <property type="entry name" value="RmlC_Cupin_sf"/>
</dbReference>
<keyword evidence="3" id="KW-1185">Reference proteome</keyword>
<dbReference type="CDD" id="cd06121">
    <property type="entry name" value="cupin_YML079wp"/>
    <property type="match status" value="1"/>
</dbReference>
<protein>
    <recommendedName>
        <fullName evidence="1">DUF985 domain-containing protein</fullName>
    </recommendedName>
</protein>
<dbReference type="AlphaFoldDB" id="B4SE42"/>
<dbReference type="Pfam" id="PF06172">
    <property type="entry name" value="Cupin_5"/>
    <property type="match status" value="1"/>
</dbReference>
<dbReference type="STRING" id="324925.Ppha_0738"/>
<dbReference type="RefSeq" id="WP_012507528.1">
    <property type="nucleotide sequence ID" value="NC_011060.1"/>
</dbReference>
<accession>B4SE42</accession>
<dbReference type="InterPro" id="IPR039935">
    <property type="entry name" value="YML079W-like"/>
</dbReference>
<evidence type="ECO:0000259" key="1">
    <source>
        <dbReference type="Pfam" id="PF06172"/>
    </source>
</evidence>
<sequence length="166" mass="18840">MQKAEFWIESLQLVAHPEGGYYRETWRSEGGYSFPDASPFNGPRSYATAIYYLLKSTDRSKLHRIHSDELWFFHAGDPLTVHFFPQDGDPSSFTLGLSPGMGQVLQGVAPKESWFGACCENPGEESYALVSCVVAPGFDFRDFAFADREMLQKKYPRHAELIMRLT</sequence>
<evidence type="ECO:0000313" key="3">
    <source>
        <dbReference type="Proteomes" id="UP000002724"/>
    </source>
</evidence>
<name>B4SE42_PELPB</name>
<organism evidence="2 3">
    <name type="scientific">Pelodictyon phaeoclathratiforme (strain DSM 5477 / BU-1)</name>
    <dbReference type="NCBI Taxonomy" id="324925"/>
    <lineage>
        <taxon>Bacteria</taxon>
        <taxon>Pseudomonadati</taxon>
        <taxon>Chlorobiota</taxon>
        <taxon>Chlorobiia</taxon>
        <taxon>Chlorobiales</taxon>
        <taxon>Chlorobiaceae</taxon>
        <taxon>Chlorobium/Pelodictyon group</taxon>
        <taxon>Pelodictyon</taxon>
    </lineage>
</organism>
<dbReference type="SUPFAM" id="SSF51182">
    <property type="entry name" value="RmlC-like cupins"/>
    <property type="match status" value="1"/>
</dbReference>
<dbReference type="PANTHER" id="PTHR33387:SF3">
    <property type="entry name" value="DUF985 DOMAIN-CONTAINING PROTEIN"/>
    <property type="match status" value="1"/>
</dbReference>
<evidence type="ECO:0000313" key="2">
    <source>
        <dbReference type="EMBL" id="ACF43033.1"/>
    </source>
</evidence>
<dbReference type="KEGG" id="pph:Ppha_0738"/>
<proteinExistence type="predicted"/>
<gene>
    <name evidence="2" type="ordered locus">Ppha_0738</name>
</gene>
<dbReference type="OrthoDB" id="9798288at2"/>
<dbReference type="InterPro" id="IPR014710">
    <property type="entry name" value="RmlC-like_jellyroll"/>
</dbReference>